<dbReference type="Proteomes" id="UP000235145">
    <property type="component" value="Unassembled WGS sequence"/>
</dbReference>
<evidence type="ECO:0000313" key="1">
    <source>
        <dbReference type="EMBL" id="KAJ0201687.1"/>
    </source>
</evidence>
<dbReference type="EMBL" id="NBSK02000006">
    <property type="protein sequence ID" value="KAJ0201687.1"/>
    <property type="molecule type" value="Genomic_DNA"/>
</dbReference>
<dbReference type="AlphaFoldDB" id="A0A9R1VB58"/>
<evidence type="ECO:0000313" key="2">
    <source>
        <dbReference type="Proteomes" id="UP000235145"/>
    </source>
</evidence>
<name>A0A9R1VB58_LACSA</name>
<organism evidence="1 2">
    <name type="scientific">Lactuca sativa</name>
    <name type="common">Garden lettuce</name>
    <dbReference type="NCBI Taxonomy" id="4236"/>
    <lineage>
        <taxon>Eukaryota</taxon>
        <taxon>Viridiplantae</taxon>
        <taxon>Streptophyta</taxon>
        <taxon>Embryophyta</taxon>
        <taxon>Tracheophyta</taxon>
        <taxon>Spermatophyta</taxon>
        <taxon>Magnoliopsida</taxon>
        <taxon>eudicotyledons</taxon>
        <taxon>Gunneridae</taxon>
        <taxon>Pentapetalae</taxon>
        <taxon>asterids</taxon>
        <taxon>campanulids</taxon>
        <taxon>Asterales</taxon>
        <taxon>Asteraceae</taxon>
        <taxon>Cichorioideae</taxon>
        <taxon>Cichorieae</taxon>
        <taxon>Lactucinae</taxon>
        <taxon>Lactuca</taxon>
    </lineage>
</organism>
<keyword evidence="2" id="KW-1185">Reference proteome</keyword>
<reference evidence="1 2" key="1">
    <citation type="journal article" date="2017" name="Nat. Commun.">
        <title>Genome assembly with in vitro proximity ligation data and whole-genome triplication in lettuce.</title>
        <authorList>
            <person name="Reyes-Chin-Wo S."/>
            <person name="Wang Z."/>
            <person name="Yang X."/>
            <person name="Kozik A."/>
            <person name="Arikit S."/>
            <person name="Song C."/>
            <person name="Xia L."/>
            <person name="Froenicke L."/>
            <person name="Lavelle D.O."/>
            <person name="Truco M.J."/>
            <person name="Xia R."/>
            <person name="Zhu S."/>
            <person name="Xu C."/>
            <person name="Xu H."/>
            <person name="Xu X."/>
            <person name="Cox K."/>
            <person name="Korf I."/>
            <person name="Meyers B.C."/>
            <person name="Michelmore R.W."/>
        </authorList>
    </citation>
    <scope>NUCLEOTIDE SEQUENCE [LARGE SCALE GENOMIC DNA]</scope>
    <source>
        <strain evidence="2">cv. Salinas</strain>
        <tissue evidence="1">Seedlings</tissue>
    </source>
</reference>
<comment type="caution">
    <text evidence="1">The sequence shown here is derived from an EMBL/GenBank/DDBJ whole genome shotgun (WGS) entry which is preliminary data.</text>
</comment>
<sequence>MLFDEDVSRLKAYEEHISGTEKVEDTEGGLMLASEENCMLVDIFLDLDSPIKNGLPAKEVGFGVPHTRITCKHYNNGGSNRDDFGHKRGEVVGLGRVEMIMNMSVIKVTLNVTNVASLVTTTTSIITKWEKQ</sequence>
<protein>
    <submittedName>
        <fullName evidence="1">Uncharacterized protein</fullName>
    </submittedName>
</protein>
<proteinExistence type="predicted"/>
<accession>A0A9R1VB58</accession>
<gene>
    <name evidence="1" type="ORF">LSAT_V11C600317310</name>
</gene>